<evidence type="ECO:0000313" key="1">
    <source>
        <dbReference type="EMBL" id="SFV67940.1"/>
    </source>
</evidence>
<dbReference type="SUPFAM" id="SSF56935">
    <property type="entry name" value="Porins"/>
    <property type="match status" value="1"/>
</dbReference>
<evidence type="ECO:0008006" key="2">
    <source>
        <dbReference type="Google" id="ProtNLM"/>
    </source>
</evidence>
<organism evidence="1">
    <name type="scientific">hydrothermal vent metagenome</name>
    <dbReference type="NCBI Taxonomy" id="652676"/>
    <lineage>
        <taxon>unclassified sequences</taxon>
        <taxon>metagenomes</taxon>
        <taxon>ecological metagenomes</taxon>
    </lineage>
</organism>
<sequence>MNKIVLSAFAAFTLGAVAANATALKLYQDANGQVFTQAGEGRTLIKTPTSVFSHADKLKFDGQAFIGYKYTDYDDDAQQDTQDFEVRRGYFQLKAYLLDDPKSYYRVTMDLTREKSTTANTNGSMIVRAKYAYLNLNNVLPVTSLEIGLAHRPWHDYEEHNSWMYRNISEIMIENHNSAHISSSADFGVMAKTRTKYFDADYGIFNGEGYHSAQVSNGMSLEWRFTGHLLGTHGKPEKTTYLDASFFGQLNQKHSLNSVTNKYDDLHFYGFHTVFNMPSFLASAQYVTSTDTSTDSSATGAVSQGSGSGYSFNVEGRVGDEYQYKAFARVDKWTPEVVSGAKKYDKNTYIAGVAWKQNRNVEWVANVTINDNDHAAGTPTPKSTSYMLTTQVDF</sequence>
<name>A0A1W1CPX1_9ZZZZ</name>
<reference evidence="1" key="1">
    <citation type="submission" date="2016-10" db="EMBL/GenBank/DDBJ databases">
        <authorList>
            <person name="de Groot N.N."/>
        </authorList>
    </citation>
    <scope>NUCLEOTIDE SEQUENCE</scope>
</reference>
<protein>
    <recommendedName>
        <fullName evidence="2">Phosphate-specific outer membrane porin OprP Pyrophosphate-specific outer membrane porin OprO</fullName>
    </recommendedName>
</protein>
<proteinExistence type="predicted"/>
<dbReference type="Gene3D" id="2.40.160.10">
    <property type="entry name" value="Porin"/>
    <property type="match status" value="1"/>
</dbReference>
<dbReference type="EMBL" id="FPHH01000107">
    <property type="protein sequence ID" value="SFV67940.1"/>
    <property type="molecule type" value="Genomic_DNA"/>
</dbReference>
<dbReference type="AlphaFoldDB" id="A0A1W1CPX1"/>
<accession>A0A1W1CPX1</accession>
<dbReference type="InterPro" id="IPR023614">
    <property type="entry name" value="Porin_dom_sf"/>
</dbReference>
<gene>
    <name evidence="1" type="ORF">MNB_SM-5-659</name>
</gene>